<evidence type="ECO:0000256" key="1">
    <source>
        <dbReference type="SAM" id="MobiDB-lite"/>
    </source>
</evidence>
<reference evidence="3 4" key="1">
    <citation type="submission" date="2024-07" db="EMBL/GenBank/DDBJ databases">
        <title>Section-level genome sequencing and comparative genomics of Aspergillus sections Usti and Cavernicolus.</title>
        <authorList>
            <consortium name="Lawrence Berkeley National Laboratory"/>
            <person name="Nybo J.L."/>
            <person name="Vesth T.C."/>
            <person name="Theobald S."/>
            <person name="Frisvad J.C."/>
            <person name="Larsen T.O."/>
            <person name="Kjaerboelling I."/>
            <person name="Rothschild-Mancinelli K."/>
            <person name="Lyhne E.K."/>
            <person name="Kogle M.E."/>
            <person name="Barry K."/>
            <person name="Clum A."/>
            <person name="Na H."/>
            <person name="Ledsgaard L."/>
            <person name="Lin J."/>
            <person name="Lipzen A."/>
            <person name="Kuo A."/>
            <person name="Riley R."/>
            <person name="Mondo S."/>
            <person name="Labutti K."/>
            <person name="Haridas S."/>
            <person name="Pangalinan J."/>
            <person name="Salamov A.A."/>
            <person name="Simmons B.A."/>
            <person name="Magnuson J.K."/>
            <person name="Chen J."/>
            <person name="Drula E."/>
            <person name="Henrissat B."/>
            <person name="Wiebenga A."/>
            <person name="Lubbers R.J."/>
            <person name="Gomes A.C."/>
            <person name="Makela M.R."/>
            <person name="Stajich J."/>
            <person name="Grigoriev I.V."/>
            <person name="Mortensen U.H."/>
            <person name="De Vries R.P."/>
            <person name="Baker S.E."/>
            <person name="Andersen M.R."/>
        </authorList>
    </citation>
    <scope>NUCLEOTIDE SEQUENCE [LARGE SCALE GENOMIC DNA]</scope>
    <source>
        <strain evidence="3 4">CBS 209.92</strain>
    </source>
</reference>
<feature type="domain" description="WW" evidence="2">
    <location>
        <begin position="19"/>
        <end position="53"/>
    </location>
</feature>
<dbReference type="PROSITE" id="PS50020">
    <property type="entry name" value="WW_DOMAIN_2"/>
    <property type="match status" value="1"/>
</dbReference>
<dbReference type="Pfam" id="PF00397">
    <property type="entry name" value="WW"/>
    <property type="match status" value="1"/>
</dbReference>
<dbReference type="InterPro" id="IPR001202">
    <property type="entry name" value="WW_dom"/>
</dbReference>
<feature type="region of interest" description="Disordered" evidence="1">
    <location>
        <begin position="48"/>
        <end position="107"/>
    </location>
</feature>
<dbReference type="EMBL" id="JBFTWV010000019">
    <property type="protein sequence ID" value="KAL2797399.1"/>
    <property type="molecule type" value="Genomic_DNA"/>
</dbReference>
<proteinExistence type="predicted"/>
<feature type="compositionally biased region" description="Acidic residues" evidence="1">
    <location>
        <begin position="94"/>
        <end position="107"/>
    </location>
</feature>
<evidence type="ECO:0000259" key="2">
    <source>
        <dbReference type="PROSITE" id="PS50020"/>
    </source>
</evidence>
<sequence>MSPDPIAFASSRPVGPPPPLLPEGWVQVWDEEYQRAFFVNCATAAAQWEDPTMAKEDETSEKQPHRLSGDRDQDERRHCLEQDQDEYRGQDWYEPTDNEIDEVDRII</sequence>
<organism evidence="3 4">
    <name type="scientific">Aspergillus keveii</name>
    <dbReference type="NCBI Taxonomy" id="714993"/>
    <lineage>
        <taxon>Eukaryota</taxon>
        <taxon>Fungi</taxon>
        <taxon>Dikarya</taxon>
        <taxon>Ascomycota</taxon>
        <taxon>Pezizomycotina</taxon>
        <taxon>Eurotiomycetes</taxon>
        <taxon>Eurotiomycetidae</taxon>
        <taxon>Eurotiales</taxon>
        <taxon>Aspergillaceae</taxon>
        <taxon>Aspergillus</taxon>
        <taxon>Aspergillus subgen. Nidulantes</taxon>
    </lineage>
</organism>
<dbReference type="SMART" id="SM00456">
    <property type="entry name" value="WW"/>
    <property type="match status" value="1"/>
</dbReference>
<evidence type="ECO:0000313" key="4">
    <source>
        <dbReference type="Proteomes" id="UP001610563"/>
    </source>
</evidence>
<name>A0ABR4GFK0_9EURO</name>
<evidence type="ECO:0000313" key="3">
    <source>
        <dbReference type="EMBL" id="KAL2797399.1"/>
    </source>
</evidence>
<accession>A0ABR4GFK0</accession>
<dbReference type="InterPro" id="IPR036020">
    <property type="entry name" value="WW_dom_sf"/>
</dbReference>
<keyword evidence="4" id="KW-1185">Reference proteome</keyword>
<feature type="compositionally biased region" description="Basic and acidic residues" evidence="1">
    <location>
        <begin position="52"/>
        <end position="91"/>
    </location>
</feature>
<dbReference type="CDD" id="cd00201">
    <property type="entry name" value="WW"/>
    <property type="match status" value="1"/>
</dbReference>
<dbReference type="SUPFAM" id="SSF51045">
    <property type="entry name" value="WW domain"/>
    <property type="match status" value="1"/>
</dbReference>
<dbReference type="Gene3D" id="2.20.70.10">
    <property type="match status" value="1"/>
</dbReference>
<protein>
    <recommendedName>
        <fullName evidence="2">WW domain-containing protein</fullName>
    </recommendedName>
</protein>
<gene>
    <name evidence="3" type="ORF">BJX66DRAFT_335016</name>
</gene>
<dbReference type="Proteomes" id="UP001610563">
    <property type="component" value="Unassembled WGS sequence"/>
</dbReference>
<comment type="caution">
    <text evidence="3">The sequence shown here is derived from an EMBL/GenBank/DDBJ whole genome shotgun (WGS) entry which is preliminary data.</text>
</comment>